<evidence type="ECO:0000256" key="13">
    <source>
        <dbReference type="SAM" id="SignalP"/>
    </source>
</evidence>
<keyword evidence="7" id="KW-0297">G-protein coupled receptor</keyword>
<dbReference type="PROSITE" id="PS50259">
    <property type="entry name" value="G_PROTEIN_RECEP_F3_4"/>
    <property type="match status" value="1"/>
</dbReference>
<feature type="transmembrane region" description="Helical" evidence="12">
    <location>
        <begin position="806"/>
        <end position="827"/>
    </location>
</feature>
<keyword evidence="9" id="KW-0675">Receptor</keyword>
<keyword evidence="11" id="KW-0807">Transducer</keyword>
<dbReference type="Gene3D" id="2.10.50.30">
    <property type="entry name" value="GPCR, family 3, nine cysteines domain"/>
    <property type="match status" value="1"/>
</dbReference>
<dbReference type="FunFam" id="3.40.50.2300:FF:000067">
    <property type="entry name" value="Olfactory receptor C family, h1"/>
    <property type="match status" value="1"/>
</dbReference>
<feature type="chain" id="PRO_5034515103" evidence="13">
    <location>
        <begin position="20"/>
        <end position="849"/>
    </location>
</feature>
<reference evidence="15" key="2">
    <citation type="submission" date="2025-08" db="UniProtKB">
        <authorList>
            <consortium name="Ensembl"/>
        </authorList>
    </citation>
    <scope>IDENTIFICATION</scope>
</reference>
<keyword evidence="3" id="KW-1003">Cell membrane</keyword>
<reference evidence="15" key="3">
    <citation type="submission" date="2025-09" db="UniProtKB">
        <authorList>
            <consortium name="Ensembl"/>
        </authorList>
    </citation>
    <scope>IDENTIFICATION</scope>
</reference>
<dbReference type="InterPro" id="IPR028082">
    <property type="entry name" value="Peripla_BP_I"/>
</dbReference>
<dbReference type="Pfam" id="PF07562">
    <property type="entry name" value="NCD3G"/>
    <property type="match status" value="1"/>
</dbReference>
<feature type="transmembrane region" description="Helical" evidence="12">
    <location>
        <begin position="657"/>
        <end position="680"/>
    </location>
</feature>
<dbReference type="InterPro" id="IPR011500">
    <property type="entry name" value="GPCR_3_9-Cys_dom"/>
</dbReference>
<dbReference type="InterPro" id="IPR038550">
    <property type="entry name" value="GPCR_3_9-Cys_sf"/>
</dbReference>
<reference evidence="15" key="1">
    <citation type="submission" date="2021-06" db="EMBL/GenBank/DDBJ databases">
        <authorList>
            <consortium name="Wellcome Sanger Institute Data Sharing"/>
        </authorList>
    </citation>
    <scope>NUCLEOTIDE SEQUENCE [LARGE SCALE GENOMIC DNA]</scope>
</reference>
<dbReference type="Ensembl" id="ENSECRT00000016921.1">
    <property type="protein sequence ID" value="ENSECRP00000016626.1"/>
    <property type="gene ID" value="ENSECRG00000011064.1"/>
</dbReference>
<keyword evidence="6 12" id="KW-1133">Transmembrane helix</keyword>
<dbReference type="GO" id="GO:0004930">
    <property type="term" value="F:G protein-coupled receptor activity"/>
    <property type="evidence" value="ECO:0007669"/>
    <property type="project" value="UniProtKB-KW"/>
</dbReference>
<dbReference type="FunFam" id="3.40.50.2300:FF:000016">
    <property type="entry name" value="Taste 1 receptor member 2"/>
    <property type="match status" value="1"/>
</dbReference>
<dbReference type="CDD" id="cd06364">
    <property type="entry name" value="PBP1_CaSR"/>
    <property type="match status" value="1"/>
</dbReference>
<evidence type="ECO:0000256" key="8">
    <source>
        <dbReference type="ARBA" id="ARBA00023136"/>
    </source>
</evidence>
<evidence type="ECO:0000256" key="2">
    <source>
        <dbReference type="ARBA" id="ARBA00007242"/>
    </source>
</evidence>
<comment type="subcellular location">
    <subcellularLocation>
        <location evidence="1">Cell membrane</location>
        <topology evidence="1">Multi-pass membrane protein</topology>
    </subcellularLocation>
</comment>
<feature type="transmembrane region" description="Helical" evidence="12">
    <location>
        <begin position="585"/>
        <end position="611"/>
    </location>
</feature>
<feature type="transmembrane region" description="Helical" evidence="12">
    <location>
        <begin position="741"/>
        <end position="768"/>
    </location>
</feature>
<dbReference type="PANTHER" id="PTHR24061:SF418">
    <property type="entry name" value="C-FAMILY ODORANT RECEPTOR OLFCQ19-RELATED"/>
    <property type="match status" value="1"/>
</dbReference>
<dbReference type="Pfam" id="PF00003">
    <property type="entry name" value="7tm_3"/>
    <property type="match status" value="1"/>
</dbReference>
<dbReference type="InterPro" id="IPR017978">
    <property type="entry name" value="GPCR_3_C"/>
</dbReference>
<gene>
    <name evidence="15" type="primary">LOC114643169</name>
</gene>
<sequence length="849" mass="94282">MKYILNIMMSLKLIFNILAVKDLKCNIREKIHLNGLYKSGDIVLGGIFEVNFKVTLPDLTFRSKPEQVACDGFDLSGFQWVQTMIFAIEEINKDPALLPNTSLGYRLYDNCVNLGVALKAATSLIAGEDDTILDYNCQGLPPVVAIVGDPGSTHSIAILSILGLFNIPLVSYYATCSCLSNKYEYPTFFRTIPSDAFQVKAIAEIIKHYGWTWVGALASDDDYGQNAIKFFKEEINTFGCIAFMEAIPKIHQKDVIQNIVKTIKQSSATIIVVFCSEVELLAVVKEVVHQNITGRQWIASEGWSTSTVLASSNYFGSFGGTLGIAIRRGEIPGLGQFLLQIQPDFNNNLFIQFWETVFGCKFQTKTNYSVANGPACTGFEIIRKTQTAFNDVSELRASYNVYKAVYTLAHALHDLASCVGGNGPFENNTCADIRSMKQWQVPYKVNFTNKLGERLAFDDNGDALAIYDIVNWQQAEDGSVKIRTIGIFDKSANAERELVLDEDNIFWNFELGNIPESYCSKSCLQGTRKAIRKGEPVCCFDCIPCADGEISNSVECVPCPSDFWSNPGKNHCIFKEIEFLSYEDAMGITLTAVSLSGFFISVGVLAVFIHYRHTPVVKTNNSELSFLLLASLSMCFLCSLCFIGQPSHISCMMMHAIFGISFVLCISCILVKTIVVIVVFKATQPGNNVIQWFGISQQRFTVFLCTFTQILICIVWLATAPPFPVKNTKYNMSKIILECNIGSVTGFSFLLGYIGLLSGICFLLAFLARNLPDSFNEARFITFSMLIFCAVWITFIPAYVSSPGKYTVAVEIFAILASSFGILFAIFTPKCYIILLKPEQNTKKALMSR</sequence>
<dbReference type="InterPro" id="IPR000068">
    <property type="entry name" value="GPCR_3_Ca_sens_rcpt-rel"/>
</dbReference>
<evidence type="ECO:0000256" key="7">
    <source>
        <dbReference type="ARBA" id="ARBA00023040"/>
    </source>
</evidence>
<evidence type="ECO:0000256" key="1">
    <source>
        <dbReference type="ARBA" id="ARBA00004651"/>
    </source>
</evidence>
<dbReference type="Pfam" id="PF01094">
    <property type="entry name" value="ANF_receptor"/>
    <property type="match status" value="1"/>
</dbReference>
<keyword evidence="5 13" id="KW-0732">Signal</keyword>
<dbReference type="CDD" id="cd15283">
    <property type="entry name" value="7tmC_V2R_pheromone"/>
    <property type="match status" value="1"/>
</dbReference>
<dbReference type="InterPro" id="IPR001828">
    <property type="entry name" value="ANF_lig-bd_rcpt"/>
</dbReference>
<dbReference type="GeneTree" id="ENSGT00940000162782"/>
<evidence type="ECO:0000256" key="11">
    <source>
        <dbReference type="ARBA" id="ARBA00023224"/>
    </source>
</evidence>
<evidence type="ECO:0000256" key="6">
    <source>
        <dbReference type="ARBA" id="ARBA00022989"/>
    </source>
</evidence>
<dbReference type="GO" id="GO:0005886">
    <property type="term" value="C:plasma membrane"/>
    <property type="evidence" value="ECO:0007669"/>
    <property type="project" value="UniProtKB-SubCell"/>
</dbReference>
<protein>
    <submittedName>
        <fullName evidence="15">Extracellular calcium-sensing receptor-like</fullName>
    </submittedName>
</protein>
<feature type="transmembrane region" description="Helical" evidence="12">
    <location>
        <begin position="780"/>
        <end position="800"/>
    </location>
</feature>
<dbReference type="Proteomes" id="UP000694620">
    <property type="component" value="Chromosome 2"/>
</dbReference>
<evidence type="ECO:0000256" key="9">
    <source>
        <dbReference type="ARBA" id="ARBA00023170"/>
    </source>
</evidence>
<evidence type="ECO:0000256" key="12">
    <source>
        <dbReference type="SAM" id="Phobius"/>
    </source>
</evidence>
<evidence type="ECO:0000256" key="3">
    <source>
        <dbReference type="ARBA" id="ARBA00022475"/>
    </source>
</evidence>
<dbReference type="FunFam" id="2.10.50.30:FF:000002">
    <property type="entry name" value="Vomeronasal 2 receptor, h1"/>
    <property type="match status" value="1"/>
</dbReference>
<evidence type="ECO:0000256" key="10">
    <source>
        <dbReference type="ARBA" id="ARBA00023180"/>
    </source>
</evidence>
<dbReference type="PRINTS" id="PR00592">
    <property type="entry name" value="CASENSINGR"/>
</dbReference>
<comment type="similarity">
    <text evidence="2">Belongs to the G-protein coupled receptor 3 family.</text>
</comment>
<keyword evidence="16" id="KW-1185">Reference proteome</keyword>
<evidence type="ECO:0000313" key="15">
    <source>
        <dbReference type="Ensembl" id="ENSECRP00000016626.1"/>
    </source>
</evidence>
<keyword evidence="4 12" id="KW-0812">Transmembrane</keyword>
<evidence type="ECO:0000256" key="5">
    <source>
        <dbReference type="ARBA" id="ARBA00022729"/>
    </source>
</evidence>
<keyword evidence="10" id="KW-0325">Glycoprotein</keyword>
<dbReference type="PANTHER" id="PTHR24061">
    <property type="entry name" value="CALCIUM-SENSING RECEPTOR-RELATED"/>
    <property type="match status" value="1"/>
</dbReference>
<dbReference type="Gene3D" id="3.40.50.2300">
    <property type="match status" value="2"/>
</dbReference>
<evidence type="ECO:0000259" key="14">
    <source>
        <dbReference type="PROSITE" id="PS50259"/>
    </source>
</evidence>
<feature type="transmembrane region" description="Helical" evidence="12">
    <location>
        <begin position="700"/>
        <end position="721"/>
    </location>
</feature>
<dbReference type="AlphaFoldDB" id="A0A8C4XAH0"/>
<feature type="signal peptide" evidence="13">
    <location>
        <begin position="1"/>
        <end position="19"/>
    </location>
</feature>
<evidence type="ECO:0000256" key="4">
    <source>
        <dbReference type="ARBA" id="ARBA00022692"/>
    </source>
</evidence>
<feature type="transmembrane region" description="Helical" evidence="12">
    <location>
        <begin position="623"/>
        <end position="645"/>
    </location>
</feature>
<name>A0A8C4XAH0_ERPCA</name>
<accession>A0A8C4XAH0</accession>
<proteinExistence type="inferred from homology"/>
<dbReference type="PRINTS" id="PR00248">
    <property type="entry name" value="GPCRMGR"/>
</dbReference>
<keyword evidence="8 12" id="KW-0472">Membrane</keyword>
<feature type="domain" description="G-protein coupled receptors family 3 profile" evidence="14">
    <location>
        <begin position="586"/>
        <end position="849"/>
    </location>
</feature>
<evidence type="ECO:0000313" key="16">
    <source>
        <dbReference type="Proteomes" id="UP000694620"/>
    </source>
</evidence>
<dbReference type="SUPFAM" id="SSF53822">
    <property type="entry name" value="Periplasmic binding protein-like I"/>
    <property type="match status" value="1"/>
</dbReference>
<dbReference type="InterPro" id="IPR000337">
    <property type="entry name" value="GPCR_3"/>
</dbReference>
<organism evidence="15 16">
    <name type="scientific">Erpetoichthys calabaricus</name>
    <name type="common">Rope fish</name>
    <name type="synonym">Calamoichthys calabaricus</name>
    <dbReference type="NCBI Taxonomy" id="27687"/>
    <lineage>
        <taxon>Eukaryota</taxon>
        <taxon>Metazoa</taxon>
        <taxon>Chordata</taxon>
        <taxon>Craniata</taxon>
        <taxon>Vertebrata</taxon>
        <taxon>Euteleostomi</taxon>
        <taxon>Actinopterygii</taxon>
        <taxon>Polypteriformes</taxon>
        <taxon>Polypteridae</taxon>
        <taxon>Erpetoichthys</taxon>
    </lineage>
</organism>